<reference evidence="3" key="1">
    <citation type="submission" date="2025-08" db="UniProtKB">
        <authorList>
            <consortium name="Ensembl"/>
        </authorList>
    </citation>
    <scope>IDENTIFICATION</scope>
</reference>
<dbReference type="PROSITE" id="PS50222">
    <property type="entry name" value="EF_HAND_2"/>
    <property type="match status" value="1"/>
</dbReference>
<dbReference type="AlphaFoldDB" id="A0A8C5ZA58"/>
<dbReference type="Gene3D" id="1.10.238.10">
    <property type="entry name" value="EF-hand"/>
    <property type="match status" value="1"/>
</dbReference>
<organism evidence="3 4">
    <name type="scientific">Marmota marmota marmota</name>
    <name type="common">Alpine marmot</name>
    <dbReference type="NCBI Taxonomy" id="9994"/>
    <lineage>
        <taxon>Eukaryota</taxon>
        <taxon>Metazoa</taxon>
        <taxon>Chordata</taxon>
        <taxon>Craniata</taxon>
        <taxon>Vertebrata</taxon>
        <taxon>Euteleostomi</taxon>
        <taxon>Mammalia</taxon>
        <taxon>Eutheria</taxon>
        <taxon>Euarchontoglires</taxon>
        <taxon>Glires</taxon>
        <taxon>Rodentia</taxon>
        <taxon>Sciuromorpha</taxon>
        <taxon>Sciuridae</taxon>
        <taxon>Xerinae</taxon>
        <taxon>Marmotini</taxon>
        <taxon>Marmota</taxon>
    </lineage>
</organism>
<dbReference type="InterPro" id="IPR002048">
    <property type="entry name" value="EF_hand_dom"/>
</dbReference>
<dbReference type="SUPFAM" id="SSF47473">
    <property type="entry name" value="EF-hand"/>
    <property type="match status" value="1"/>
</dbReference>
<feature type="chain" id="PRO_5034389967" description="EF-hand domain-containing protein" evidence="1">
    <location>
        <begin position="24"/>
        <end position="133"/>
    </location>
</feature>
<keyword evidence="1" id="KW-0732">Signal</keyword>
<evidence type="ECO:0000313" key="4">
    <source>
        <dbReference type="Proteomes" id="UP000694407"/>
    </source>
</evidence>
<dbReference type="GO" id="GO:0005509">
    <property type="term" value="F:calcium ion binding"/>
    <property type="evidence" value="ECO:0007669"/>
    <property type="project" value="InterPro"/>
</dbReference>
<dbReference type="Proteomes" id="UP000694407">
    <property type="component" value="Unplaced"/>
</dbReference>
<dbReference type="GeneTree" id="ENSGT01030000235200"/>
<evidence type="ECO:0000256" key="1">
    <source>
        <dbReference type="SAM" id="SignalP"/>
    </source>
</evidence>
<keyword evidence="4" id="KW-1185">Reference proteome</keyword>
<name>A0A8C5ZA58_MARMA</name>
<sequence>IYTPAPSFSGSLVAVTLPRWVWGFLLPTVTGHDYVETYRIFEELFRKLDRHGYGMVDIEELPRGLEARGVPLMQDSKVILKSIDSYTHSLLSFCAFMEYLRDTERKIKLAFYSLDTNNDGLFLFCFFCLCLGQ</sequence>
<feature type="domain" description="EF-hand" evidence="2">
    <location>
        <begin position="36"/>
        <end position="71"/>
    </location>
</feature>
<dbReference type="Ensembl" id="ENSMMMT00000011676.1">
    <property type="protein sequence ID" value="ENSMMMP00000010234.1"/>
    <property type="gene ID" value="ENSMMMG00000009118.1"/>
</dbReference>
<evidence type="ECO:0000313" key="3">
    <source>
        <dbReference type="Ensembl" id="ENSMMMP00000010234.1"/>
    </source>
</evidence>
<dbReference type="InterPro" id="IPR011992">
    <property type="entry name" value="EF-hand-dom_pair"/>
</dbReference>
<protein>
    <recommendedName>
        <fullName evidence="2">EF-hand domain-containing protein</fullName>
    </recommendedName>
</protein>
<reference evidence="3" key="2">
    <citation type="submission" date="2025-09" db="UniProtKB">
        <authorList>
            <consortium name="Ensembl"/>
        </authorList>
    </citation>
    <scope>IDENTIFICATION</scope>
</reference>
<feature type="signal peptide" evidence="1">
    <location>
        <begin position="1"/>
        <end position="23"/>
    </location>
</feature>
<accession>A0A8C5ZA58</accession>
<evidence type="ECO:0000259" key="2">
    <source>
        <dbReference type="PROSITE" id="PS50222"/>
    </source>
</evidence>
<proteinExistence type="predicted"/>